<dbReference type="Proteomes" id="UP001366085">
    <property type="component" value="Unassembled WGS sequence"/>
</dbReference>
<evidence type="ECO:0000313" key="3">
    <source>
        <dbReference type="Proteomes" id="UP001366085"/>
    </source>
</evidence>
<dbReference type="RefSeq" id="WP_337316959.1">
    <property type="nucleotide sequence ID" value="NZ_JBBDGN010000001.1"/>
</dbReference>
<comment type="caution">
    <text evidence="2">The sequence shown here is derived from an EMBL/GenBank/DDBJ whole genome shotgun (WGS) entry which is preliminary data.</text>
</comment>
<feature type="transmembrane region" description="Helical" evidence="1">
    <location>
        <begin position="42"/>
        <end position="62"/>
    </location>
</feature>
<feature type="transmembrane region" description="Helical" evidence="1">
    <location>
        <begin position="156"/>
        <end position="182"/>
    </location>
</feature>
<feature type="transmembrane region" description="Helical" evidence="1">
    <location>
        <begin position="6"/>
        <end position="30"/>
    </location>
</feature>
<keyword evidence="1" id="KW-0812">Transmembrane</keyword>
<keyword evidence="1" id="KW-1133">Transmembrane helix</keyword>
<protein>
    <submittedName>
        <fullName evidence="2">GAP family protein</fullName>
    </submittedName>
</protein>
<feature type="transmembrane region" description="Helical" evidence="1">
    <location>
        <begin position="74"/>
        <end position="91"/>
    </location>
</feature>
<accession>A0ABU8LJN5</accession>
<dbReference type="InterPro" id="IPR021315">
    <property type="entry name" value="Gap/Sap"/>
</dbReference>
<reference evidence="2 3" key="1">
    <citation type="submission" date="2024-02" db="EMBL/GenBank/DDBJ databases">
        <authorList>
            <person name="Saticioglu I.B."/>
        </authorList>
    </citation>
    <scope>NUCLEOTIDE SEQUENCE [LARGE SCALE GENOMIC DNA]</scope>
    <source>
        <strain evidence="2 3">Mu-43</strain>
    </source>
</reference>
<name>A0ABU8LJN5_9MICO</name>
<organism evidence="2 3">
    <name type="scientific">Microbacterium istanbulense</name>
    <dbReference type="NCBI Taxonomy" id="3122049"/>
    <lineage>
        <taxon>Bacteria</taxon>
        <taxon>Bacillati</taxon>
        <taxon>Actinomycetota</taxon>
        <taxon>Actinomycetes</taxon>
        <taxon>Micrococcales</taxon>
        <taxon>Microbacteriaceae</taxon>
        <taxon>Microbacterium</taxon>
    </lineage>
</organism>
<sequence>MGEVIGALLPYAVGVAISPVPLIAVILTLLGPRARTSSLGFLVGWVIGILIGFTVLSLLSGLLPEAGDTGPRPVIGVIQVALGLLLVWISARQWQQRPHRGDVPELPGWMQKIDSYGFGRSLRLGLALAVANPKNLTLTASASVVVGSAELGGTAAAVAVGVFTALGASSVIIPVLGMQIAGDRLAGPLASLRAWLTRENHVIMAVLFLILGVNAIGSGIGSIWP</sequence>
<evidence type="ECO:0000313" key="2">
    <source>
        <dbReference type="EMBL" id="MEJ1090522.1"/>
    </source>
</evidence>
<feature type="transmembrane region" description="Helical" evidence="1">
    <location>
        <begin position="202"/>
        <end position="224"/>
    </location>
</feature>
<keyword evidence="1" id="KW-0472">Membrane</keyword>
<dbReference type="Pfam" id="PF11139">
    <property type="entry name" value="SfLAP"/>
    <property type="match status" value="1"/>
</dbReference>
<keyword evidence="3" id="KW-1185">Reference proteome</keyword>
<evidence type="ECO:0000256" key="1">
    <source>
        <dbReference type="SAM" id="Phobius"/>
    </source>
</evidence>
<proteinExistence type="predicted"/>
<gene>
    <name evidence="2" type="ORF">WDU93_02355</name>
</gene>
<dbReference type="EMBL" id="JBBDGN010000001">
    <property type="protein sequence ID" value="MEJ1090522.1"/>
    <property type="molecule type" value="Genomic_DNA"/>
</dbReference>